<keyword evidence="2" id="KW-1185">Reference proteome</keyword>
<accession>A0A6C0GF31</accession>
<organism evidence="1 2">
    <name type="scientific">Rhodocytophaga rosea</name>
    <dbReference type="NCBI Taxonomy" id="2704465"/>
    <lineage>
        <taxon>Bacteria</taxon>
        <taxon>Pseudomonadati</taxon>
        <taxon>Bacteroidota</taxon>
        <taxon>Cytophagia</taxon>
        <taxon>Cytophagales</taxon>
        <taxon>Rhodocytophagaceae</taxon>
        <taxon>Rhodocytophaga</taxon>
    </lineage>
</organism>
<protein>
    <submittedName>
        <fullName evidence="1">Uncharacterized protein</fullName>
    </submittedName>
</protein>
<gene>
    <name evidence="1" type="ORF">GXP67_06945</name>
</gene>
<evidence type="ECO:0000313" key="1">
    <source>
        <dbReference type="EMBL" id="QHT66414.1"/>
    </source>
</evidence>
<name>A0A6C0GF31_9BACT</name>
<dbReference type="AlphaFoldDB" id="A0A6C0GF31"/>
<dbReference type="RefSeq" id="WP_162442469.1">
    <property type="nucleotide sequence ID" value="NZ_CP048222.1"/>
</dbReference>
<dbReference type="KEGG" id="rhoz:GXP67_06945"/>
<dbReference type="Proteomes" id="UP000480178">
    <property type="component" value="Chromosome"/>
</dbReference>
<proteinExistence type="predicted"/>
<sequence>MNINFIENLPTPYKVFHSLSEIYSFFRLHGSYQCIGGIKTYSYTLFKLIPLGGIYSQITVLNVNTTKLLELCSITRDFIRPSDPKEGFGSIYFKISQEGETKLLEAISNLTVRRKLKKGKTFSSVGAYTL</sequence>
<dbReference type="EMBL" id="CP048222">
    <property type="protein sequence ID" value="QHT66414.1"/>
    <property type="molecule type" value="Genomic_DNA"/>
</dbReference>
<reference evidence="1 2" key="1">
    <citation type="submission" date="2020-01" db="EMBL/GenBank/DDBJ databases">
        <authorList>
            <person name="Kim M.K."/>
        </authorList>
    </citation>
    <scope>NUCLEOTIDE SEQUENCE [LARGE SCALE GENOMIC DNA]</scope>
    <source>
        <strain evidence="1 2">172606-1</strain>
    </source>
</reference>
<evidence type="ECO:0000313" key="2">
    <source>
        <dbReference type="Proteomes" id="UP000480178"/>
    </source>
</evidence>